<feature type="compositionally biased region" description="Basic and acidic residues" evidence="1">
    <location>
        <begin position="75"/>
        <end position="85"/>
    </location>
</feature>
<feature type="compositionally biased region" description="Basic residues" evidence="1">
    <location>
        <begin position="95"/>
        <end position="108"/>
    </location>
</feature>
<reference evidence="2 3" key="1">
    <citation type="submission" date="2015-09" db="EMBL/GenBank/DDBJ databases">
        <title>Sorangium comparison.</title>
        <authorList>
            <person name="Zaburannyi N."/>
            <person name="Bunk B."/>
            <person name="Overmann J."/>
            <person name="Mueller R."/>
        </authorList>
    </citation>
    <scope>NUCLEOTIDE SEQUENCE [LARGE SCALE GENOMIC DNA]</scope>
    <source>
        <strain evidence="2 3">So ce26</strain>
    </source>
</reference>
<evidence type="ECO:0000256" key="1">
    <source>
        <dbReference type="SAM" id="MobiDB-lite"/>
    </source>
</evidence>
<sequence>MATRVEGVERWERSGLVAEELARHEGYKLCQLYWCRWKLRAYGPSQPLPWSSTDAPRFLPVQWWPTPRRSWPRIAPDRSRRDRSTTRPSSSSSPSRRRKRGARRRRKGAAASSPRTLVMTIEMPRLQRVFRFVMHRARMRDCATCAYTCASATDGRVVASYGRA</sequence>
<dbReference type="AlphaFoldDB" id="A0A2L0EHN7"/>
<evidence type="ECO:0000313" key="2">
    <source>
        <dbReference type="EMBL" id="AUX38799.1"/>
    </source>
</evidence>
<dbReference type="EMBL" id="CP012673">
    <property type="protein sequence ID" value="AUX38799.1"/>
    <property type="molecule type" value="Genomic_DNA"/>
</dbReference>
<protein>
    <submittedName>
        <fullName evidence="2">Uncharacterized protein</fullName>
    </submittedName>
</protein>
<evidence type="ECO:0000313" key="3">
    <source>
        <dbReference type="Proteomes" id="UP000238348"/>
    </source>
</evidence>
<proteinExistence type="predicted"/>
<dbReference type="Proteomes" id="UP000238348">
    <property type="component" value="Chromosome"/>
</dbReference>
<organism evidence="2 3">
    <name type="scientific">Sorangium cellulosum</name>
    <name type="common">Polyangium cellulosum</name>
    <dbReference type="NCBI Taxonomy" id="56"/>
    <lineage>
        <taxon>Bacteria</taxon>
        <taxon>Pseudomonadati</taxon>
        <taxon>Myxococcota</taxon>
        <taxon>Polyangia</taxon>
        <taxon>Polyangiales</taxon>
        <taxon>Polyangiaceae</taxon>
        <taxon>Sorangium</taxon>
    </lineage>
</organism>
<gene>
    <name evidence="2" type="ORF">SOCE26_001770</name>
</gene>
<feature type="region of interest" description="Disordered" evidence="1">
    <location>
        <begin position="67"/>
        <end position="116"/>
    </location>
</feature>
<accession>A0A2L0EHN7</accession>
<name>A0A2L0EHN7_SORCE</name>